<protein>
    <submittedName>
        <fullName evidence="2">Uncharacterized protein</fullName>
    </submittedName>
</protein>
<dbReference type="AlphaFoldDB" id="A0A7C3ZH15"/>
<evidence type="ECO:0000313" key="2">
    <source>
        <dbReference type="EMBL" id="HGG01000.1"/>
    </source>
</evidence>
<keyword evidence="1" id="KW-1133">Transmembrane helix</keyword>
<organism evidence="2">
    <name type="scientific">Planktothricoides sp. SpSt-374</name>
    <dbReference type="NCBI Taxonomy" id="2282167"/>
    <lineage>
        <taxon>Bacteria</taxon>
        <taxon>Bacillati</taxon>
        <taxon>Cyanobacteriota</taxon>
        <taxon>Cyanophyceae</taxon>
        <taxon>Oscillatoriophycideae</taxon>
        <taxon>Oscillatoriales</taxon>
        <taxon>Oscillatoriaceae</taxon>
        <taxon>Planktothricoides</taxon>
    </lineage>
</organism>
<sequence>MSILPYVIRSLLIASLLSFAAPSLLLGVGFAFLYLAHYVPWFATASDYAINCLLQFLATFGSGNPLEGVVVIGVTASVVGALFDTYALFQYSNQRPGN</sequence>
<dbReference type="EMBL" id="DSPX01000099">
    <property type="protein sequence ID" value="HGG01000.1"/>
    <property type="molecule type" value="Genomic_DNA"/>
</dbReference>
<feature type="transmembrane region" description="Helical" evidence="1">
    <location>
        <begin position="69"/>
        <end position="89"/>
    </location>
</feature>
<evidence type="ECO:0000256" key="1">
    <source>
        <dbReference type="SAM" id="Phobius"/>
    </source>
</evidence>
<keyword evidence="1" id="KW-0472">Membrane</keyword>
<proteinExistence type="predicted"/>
<comment type="caution">
    <text evidence="2">The sequence shown here is derived from an EMBL/GenBank/DDBJ whole genome shotgun (WGS) entry which is preliminary data.</text>
</comment>
<name>A0A7C3ZH15_9CYAN</name>
<feature type="transmembrane region" description="Helical" evidence="1">
    <location>
        <begin position="12"/>
        <end position="36"/>
    </location>
</feature>
<reference evidence="2" key="1">
    <citation type="journal article" date="2020" name="mSystems">
        <title>Genome- and Community-Level Interaction Insights into Carbon Utilization and Element Cycling Functions of Hydrothermarchaeota in Hydrothermal Sediment.</title>
        <authorList>
            <person name="Zhou Z."/>
            <person name="Liu Y."/>
            <person name="Xu W."/>
            <person name="Pan J."/>
            <person name="Luo Z.H."/>
            <person name="Li M."/>
        </authorList>
    </citation>
    <scope>NUCLEOTIDE SEQUENCE [LARGE SCALE GENOMIC DNA]</scope>
    <source>
        <strain evidence="2">SpSt-374</strain>
    </source>
</reference>
<gene>
    <name evidence="2" type="ORF">ENR15_10205</name>
</gene>
<accession>A0A7C3ZH15</accession>
<keyword evidence="1" id="KW-0812">Transmembrane</keyword>